<geneLocation type="chloroplast" evidence="7"/>
<reference evidence="7" key="1">
    <citation type="submission" date="2019-12" db="EMBL/GenBank/DDBJ databases">
        <title>The complete chloroplast genome of Selaginella tamariscina (Beauv.) Spring (Selaginellaceae).</title>
        <authorList>
            <person name="Park J."/>
            <person name="Park C.-H."/>
            <person name="Kim Y."/>
        </authorList>
    </citation>
    <scope>NUCLEOTIDE SEQUENCE</scope>
    <source>
        <strain evidence="7">KR</strain>
    </source>
</reference>
<dbReference type="Pfam" id="PF01578">
    <property type="entry name" value="Cytochrom_C_asm"/>
    <property type="match status" value="1"/>
</dbReference>
<dbReference type="PANTHER" id="PTHR30071:SF1">
    <property type="entry name" value="CYTOCHROME B_B6 PROTEIN-RELATED"/>
    <property type="match status" value="1"/>
</dbReference>
<evidence type="ECO:0000313" key="7">
    <source>
        <dbReference type="EMBL" id="QIB71406.1"/>
    </source>
</evidence>
<evidence type="ECO:0000256" key="2">
    <source>
        <dbReference type="ARBA" id="ARBA00022692"/>
    </source>
</evidence>
<evidence type="ECO:0000256" key="1">
    <source>
        <dbReference type="ARBA" id="ARBA00004141"/>
    </source>
</evidence>
<sequence length="314" mass="33799">AVASGVLAKQMLAYIPFPPPFLVTALHRGEPPVLGGDRSAGSSGWRGMVVAFACVTGSLSHRRPYPGHSPSSDLYEPSTFPPRSPRLIHAVLIRGRNRFGAIIAPGAMPTYGPAVLSAEGTQPPTVLVPASRSYRLLMHVSTMTLSHAALPRGSLLATAFLVTATSTEGRANGLGNLGTPVRSFDNGGRRGDEGLLSNLLPLPVGYRERQLSRRLDYWSYRTVSLGFLFSTPGIPPGAVWANEARGYHRNRDPKETRAPITRLAFAIHPHTRITRGWQGKESAVVAPPGFPITRIRYLGVNPSGRGSHSHGWLV</sequence>
<dbReference type="GO" id="GO:0017004">
    <property type="term" value="P:cytochrome complex assembly"/>
    <property type="evidence" value="ECO:0007669"/>
    <property type="project" value="UniProtKB-KW"/>
</dbReference>
<organism evidence="7">
    <name type="scientific">Selaginella tamariscina</name>
    <dbReference type="NCBI Taxonomy" id="137178"/>
    <lineage>
        <taxon>Eukaryota</taxon>
        <taxon>Viridiplantae</taxon>
        <taxon>Streptophyta</taxon>
        <taxon>Embryophyta</taxon>
        <taxon>Tracheophyta</taxon>
        <taxon>Lycopodiopsida</taxon>
        <taxon>Selaginellales</taxon>
        <taxon>Selaginellaceae</taxon>
        <taxon>Selaginella</taxon>
    </lineage>
</organism>
<keyword evidence="2" id="KW-0812">Transmembrane</keyword>
<dbReference type="EMBL" id="MN894555">
    <property type="protein sequence ID" value="QIB71406.1"/>
    <property type="molecule type" value="Genomic_DNA"/>
</dbReference>
<dbReference type="PANTHER" id="PTHR30071">
    <property type="entry name" value="HEME EXPORTER PROTEIN C"/>
    <property type="match status" value="1"/>
</dbReference>
<accession>A0A6C0U8G3</accession>
<gene>
    <name evidence="7" type="primary">ccsA</name>
</gene>
<evidence type="ECO:0000256" key="5">
    <source>
        <dbReference type="ARBA" id="ARBA00023136"/>
    </source>
</evidence>
<dbReference type="AlphaFoldDB" id="A0A6C0U8G3"/>
<feature type="domain" description="Cytochrome c assembly protein" evidence="6">
    <location>
        <begin position="75"/>
        <end position="306"/>
    </location>
</feature>
<evidence type="ECO:0000256" key="3">
    <source>
        <dbReference type="ARBA" id="ARBA00022748"/>
    </source>
</evidence>
<evidence type="ECO:0000256" key="4">
    <source>
        <dbReference type="ARBA" id="ARBA00022989"/>
    </source>
</evidence>
<comment type="subcellular location">
    <subcellularLocation>
        <location evidence="1">Membrane</location>
        <topology evidence="1">Multi-pass membrane protein</topology>
    </subcellularLocation>
</comment>
<keyword evidence="5" id="KW-0472">Membrane</keyword>
<keyword evidence="3" id="KW-0201">Cytochrome c-type biogenesis</keyword>
<keyword evidence="7" id="KW-0934">Plastid</keyword>
<protein>
    <submittedName>
        <fullName evidence="7">Cytochrome c heme attachment protein</fullName>
    </submittedName>
</protein>
<dbReference type="InterPro" id="IPR045062">
    <property type="entry name" value="Cyt_c_biogenesis_CcsA/CcmC"/>
</dbReference>
<keyword evidence="7" id="KW-0150">Chloroplast</keyword>
<dbReference type="GO" id="GO:0020037">
    <property type="term" value="F:heme binding"/>
    <property type="evidence" value="ECO:0007669"/>
    <property type="project" value="InterPro"/>
</dbReference>
<name>A0A6C0U8G3_9TRAC</name>
<dbReference type="InterPro" id="IPR002541">
    <property type="entry name" value="Cyt_c_assembly"/>
</dbReference>
<proteinExistence type="predicted"/>
<evidence type="ECO:0000259" key="6">
    <source>
        <dbReference type="Pfam" id="PF01578"/>
    </source>
</evidence>
<keyword evidence="4" id="KW-1133">Transmembrane helix</keyword>
<dbReference type="GO" id="GO:0005886">
    <property type="term" value="C:plasma membrane"/>
    <property type="evidence" value="ECO:0007669"/>
    <property type="project" value="TreeGrafter"/>
</dbReference>